<accession>A0A1C7I9F7</accession>
<dbReference type="InterPro" id="IPR006061">
    <property type="entry name" value="SBP_1_CS"/>
</dbReference>
<dbReference type="Pfam" id="PF13416">
    <property type="entry name" value="SBP_bac_8"/>
    <property type="match status" value="1"/>
</dbReference>
<evidence type="ECO:0000313" key="5">
    <source>
        <dbReference type="EMBL" id="ANU74852.1"/>
    </source>
</evidence>
<evidence type="ECO:0000256" key="3">
    <source>
        <dbReference type="ARBA" id="ARBA00022729"/>
    </source>
</evidence>
<dbReference type="InterPro" id="IPR006059">
    <property type="entry name" value="SBP"/>
</dbReference>
<dbReference type="PANTHER" id="PTHR30061:SF50">
    <property type="entry name" value="MALTOSE_MALTODEXTRIN-BINDING PERIPLASMIC PROTEIN"/>
    <property type="match status" value="1"/>
</dbReference>
<organism evidence="5 6">
    <name type="scientific">Blautia pseudococcoides</name>
    <dbReference type="NCBI Taxonomy" id="1796616"/>
    <lineage>
        <taxon>Bacteria</taxon>
        <taxon>Bacillati</taxon>
        <taxon>Bacillota</taxon>
        <taxon>Clostridia</taxon>
        <taxon>Lachnospirales</taxon>
        <taxon>Lachnospiraceae</taxon>
        <taxon>Blautia</taxon>
    </lineage>
</organism>
<dbReference type="GO" id="GO:0055052">
    <property type="term" value="C:ATP-binding cassette (ABC) transporter complex, substrate-binding subunit-containing"/>
    <property type="evidence" value="ECO:0007669"/>
    <property type="project" value="TreeGrafter"/>
</dbReference>
<keyword evidence="6" id="KW-1185">Reference proteome</keyword>
<name>A0A1C7I9F7_9FIRM</name>
<keyword evidence="2" id="KW-0813">Transport</keyword>
<dbReference type="PROSITE" id="PS51257">
    <property type="entry name" value="PROKAR_LIPOPROTEIN"/>
    <property type="match status" value="1"/>
</dbReference>
<evidence type="ECO:0000256" key="4">
    <source>
        <dbReference type="SAM" id="SignalP"/>
    </source>
</evidence>
<keyword evidence="3 4" id="KW-0732">Signal</keyword>
<dbReference type="RefSeq" id="WP_065541076.1">
    <property type="nucleotide sequence ID" value="NZ_CP015405.2"/>
</dbReference>
<comment type="similarity">
    <text evidence="1">Belongs to the bacterial solute-binding protein 1 family.</text>
</comment>
<dbReference type="Gene3D" id="3.40.190.10">
    <property type="entry name" value="Periplasmic binding protein-like II"/>
    <property type="match status" value="1"/>
</dbReference>
<dbReference type="GO" id="GO:0042956">
    <property type="term" value="P:maltodextrin transmembrane transport"/>
    <property type="evidence" value="ECO:0007669"/>
    <property type="project" value="TreeGrafter"/>
</dbReference>
<evidence type="ECO:0000256" key="2">
    <source>
        <dbReference type="ARBA" id="ARBA00022448"/>
    </source>
</evidence>
<dbReference type="Proteomes" id="UP000092574">
    <property type="component" value="Chromosome"/>
</dbReference>
<feature type="signal peptide" evidence="4">
    <location>
        <begin position="1"/>
        <end position="19"/>
    </location>
</feature>
<dbReference type="SUPFAM" id="SSF53850">
    <property type="entry name" value="Periplasmic binding protein-like II"/>
    <property type="match status" value="1"/>
</dbReference>
<dbReference type="STRING" id="1796616.A4V09_03195"/>
<proteinExistence type="inferred from homology"/>
<dbReference type="EMBL" id="CP015405">
    <property type="protein sequence ID" value="ANU74852.1"/>
    <property type="molecule type" value="Genomic_DNA"/>
</dbReference>
<sequence length="431" mass="47739">MRKRAVAILLAAAVMSSMISGCGSTKERVNKDGESVITIWSPSDEPAIEEWWEEKIAAFNEEHRGEIHLKREAIVRADSYAYEDKVNAAITSKDLPDILYVDGPTVSVYAANDIIQPLDDMFTEADWNDFLDSTKNQGTYDGKIYAIGATESSVALFYNQDMLDEAGIKAPDKLEDAWTWSEFAEVAEKLTKDGVMGTNIIMDKGEGIPYVLEQFWISGGTDLVSEDGSKADGYINSEAGVEAATFLNGLIQNGYANLDPIQKEFHNKRAATMLGGSWEVATLEKDYPDLNWGVTYFPVADNGGIPTSPTGDWAAAVTRDTQDKDAVKEVMNYLFSADNVTTYAKAISKPPTRQSSYDVLTEYNEYPRSLFKEQLMETGHPRPRTPSYSVLSAGFSEAMVNIFTGVDPKEALDKVAEDTDKDYNKYYAQED</sequence>
<dbReference type="AlphaFoldDB" id="A0A1C7I9F7"/>
<feature type="chain" id="PRO_5039624892" evidence="4">
    <location>
        <begin position="20"/>
        <end position="431"/>
    </location>
</feature>
<dbReference type="PANTHER" id="PTHR30061">
    <property type="entry name" value="MALTOSE-BINDING PERIPLASMIC PROTEIN"/>
    <property type="match status" value="1"/>
</dbReference>
<evidence type="ECO:0000313" key="6">
    <source>
        <dbReference type="Proteomes" id="UP000092574"/>
    </source>
</evidence>
<protein>
    <submittedName>
        <fullName evidence="5">ABC transporter substrate-binding protein</fullName>
    </submittedName>
</protein>
<dbReference type="GO" id="GO:0055085">
    <property type="term" value="P:transmembrane transport"/>
    <property type="evidence" value="ECO:0007669"/>
    <property type="project" value="InterPro"/>
</dbReference>
<gene>
    <name evidence="5" type="ORF">A4V09_03195</name>
</gene>
<reference evidence="5" key="1">
    <citation type="submission" date="2017-04" db="EMBL/GenBank/DDBJ databases">
        <title>Complete Genome Sequences of Twelve Strains of a Stable Defined Moderately Diverse Mouse Microbiota 2 (sDMDMm2).</title>
        <authorList>
            <person name="Uchimura Y."/>
            <person name="Wyss M."/>
            <person name="Brugiroux S."/>
            <person name="Limenitakis J.P."/>
            <person name="Stecher B."/>
            <person name="McCoy K.D."/>
            <person name="Macpherson A.J."/>
        </authorList>
    </citation>
    <scope>NUCLEOTIDE SEQUENCE</scope>
    <source>
        <strain evidence="5">YL58</strain>
    </source>
</reference>
<evidence type="ECO:0000256" key="1">
    <source>
        <dbReference type="ARBA" id="ARBA00008520"/>
    </source>
</evidence>
<dbReference type="OrthoDB" id="383712at2"/>
<dbReference type="PROSITE" id="PS01037">
    <property type="entry name" value="SBP_BACTERIAL_1"/>
    <property type="match status" value="1"/>
</dbReference>
<dbReference type="KEGG" id="byl:A4V09_03195"/>
<dbReference type="GO" id="GO:1901982">
    <property type="term" value="F:maltose binding"/>
    <property type="evidence" value="ECO:0007669"/>
    <property type="project" value="TreeGrafter"/>
</dbReference>
<dbReference type="GO" id="GO:0015768">
    <property type="term" value="P:maltose transport"/>
    <property type="evidence" value="ECO:0007669"/>
    <property type="project" value="TreeGrafter"/>
</dbReference>